<comment type="caution">
    <text evidence="1">The sequence shown here is derived from an EMBL/GenBank/DDBJ whole genome shotgun (WGS) entry which is preliminary data.</text>
</comment>
<gene>
    <name evidence="1" type="ORF">Z960_p0006</name>
</gene>
<sequence>MGNIESWMGSSSTEDFRPELDNEYMYVFHCDNVPCHQVDYEDEEECEILGATDCESEGECLVLPSVKMKIVDVGTDEDLKELGYIPVQLELV</sequence>
<name>A0ABR4TAL3_CLOHA</name>
<dbReference type="Proteomes" id="UP000027937">
    <property type="component" value="Plasmid p1Ch9693"/>
</dbReference>
<keyword evidence="2" id="KW-1185">Reference proteome</keyword>
<organism evidence="1 2">
    <name type="scientific">Clostridium haemolyticum NCTC 9693</name>
    <dbReference type="NCBI Taxonomy" id="1443114"/>
    <lineage>
        <taxon>Bacteria</taxon>
        <taxon>Bacillati</taxon>
        <taxon>Bacillota</taxon>
        <taxon>Clostridia</taxon>
        <taxon>Eubacteriales</taxon>
        <taxon>Clostridiaceae</taxon>
        <taxon>Clostridium</taxon>
    </lineage>
</organism>
<dbReference type="EMBL" id="JENX01000125">
    <property type="protein sequence ID" value="KEI14013.1"/>
    <property type="molecule type" value="Genomic_DNA"/>
</dbReference>
<geneLocation type="plasmid" evidence="1 2">
    <name>p1Ch9693</name>
</geneLocation>
<proteinExistence type="predicted"/>
<dbReference type="RefSeq" id="WP_039230457.1">
    <property type="nucleotide sequence ID" value="NZ_CM003349.1"/>
</dbReference>
<reference evidence="2" key="1">
    <citation type="journal article" date="2014" name="PLoS ONE">
        <title>Plasmidome interchange between Clostridium botulinum, Clostridium novyi and Clostridium haemolyticum converts strains of independent lineages into distinctly different pathogens.</title>
        <authorList>
            <person name="Skarin H."/>
            <person name="Segerman B."/>
        </authorList>
    </citation>
    <scope>NUCLEOTIDE SEQUENCE [LARGE SCALE GENOMIC DNA]</scope>
    <source>
        <strain evidence="2">NCTC 9693</strain>
    </source>
</reference>
<accession>A0ABR4TAL3</accession>
<protein>
    <submittedName>
        <fullName evidence="1">Uncharacterized protein</fullName>
    </submittedName>
</protein>
<keyword evidence="1" id="KW-0614">Plasmid</keyword>
<evidence type="ECO:0000313" key="2">
    <source>
        <dbReference type="Proteomes" id="UP000027937"/>
    </source>
</evidence>
<evidence type="ECO:0000313" key="1">
    <source>
        <dbReference type="EMBL" id="KEI14013.1"/>
    </source>
</evidence>